<reference evidence="1 2" key="1">
    <citation type="submission" date="2019-09" db="EMBL/GenBank/DDBJ databases">
        <authorList>
            <person name="Depoorter E."/>
        </authorList>
    </citation>
    <scope>NUCLEOTIDE SEQUENCE [LARGE SCALE GENOMIC DNA]</scope>
    <source>
        <strain evidence="1">LMG 24066</strain>
    </source>
</reference>
<proteinExistence type="predicted"/>
<sequence length="78" mass="8517">MRLTDNGSCRMEQGARCARADGGPRISGGQAYRDACAAVMHDGQWPVFSWAHRRFSRRRMSAGIGFISTIFFSTSSGG</sequence>
<organism evidence="1 2">
    <name type="scientific">Burkholderia arboris</name>
    <dbReference type="NCBI Taxonomy" id="488730"/>
    <lineage>
        <taxon>Bacteria</taxon>
        <taxon>Pseudomonadati</taxon>
        <taxon>Pseudomonadota</taxon>
        <taxon>Betaproteobacteria</taxon>
        <taxon>Burkholderiales</taxon>
        <taxon>Burkholderiaceae</taxon>
        <taxon>Burkholderia</taxon>
        <taxon>Burkholderia cepacia complex</taxon>
    </lineage>
</organism>
<dbReference type="Proteomes" id="UP000494172">
    <property type="component" value="Unassembled WGS sequence"/>
</dbReference>
<evidence type="ECO:0000313" key="1">
    <source>
        <dbReference type="EMBL" id="VWC46746.1"/>
    </source>
</evidence>
<dbReference type="EMBL" id="CABVPX010000074">
    <property type="protein sequence ID" value="VWC46746.1"/>
    <property type="molecule type" value="Genomic_DNA"/>
</dbReference>
<name>A0A9Q9UV48_9BURK</name>
<accession>A0A9Q9UV48</accession>
<evidence type="ECO:0000313" key="2">
    <source>
        <dbReference type="Proteomes" id="UP000494172"/>
    </source>
</evidence>
<protein>
    <submittedName>
        <fullName evidence="1">Uncharacterized protein</fullName>
    </submittedName>
</protein>
<dbReference type="AlphaFoldDB" id="A0A9Q9UV48"/>
<comment type="caution">
    <text evidence="1">The sequence shown here is derived from an EMBL/GenBank/DDBJ whole genome shotgun (WGS) entry which is preliminary data.</text>
</comment>
<gene>
    <name evidence="1" type="ORF">BAR24066_07425</name>
</gene>